<dbReference type="GO" id="GO:0046872">
    <property type="term" value="F:metal ion binding"/>
    <property type="evidence" value="ECO:0007669"/>
    <property type="project" value="InterPro"/>
</dbReference>
<dbReference type="Pfam" id="PF22660">
    <property type="entry name" value="RS_preATP-grasp-like"/>
    <property type="match status" value="1"/>
</dbReference>
<keyword evidence="11" id="KW-1185">Reference proteome</keyword>
<evidence type="ECO:0000256" key="1">
    <source>
        <dbReference type="ARBA" id="ARBA00001936"/>
    </source>
</evidence>
<evidence type="ECO:0000256" key="3">
    <source>
        <dbReference type="ARBA" id="ARBA00022741"/>
    </source>
</evidence>
<evidence type="ECO:0000256" key="2">
    <source>
        <dbReference type="ARBA" id="ARBA00001946"/>
    </source>
</evidence>
<comment type="pathway">
    <text evidence="7">Purine metabolism.</text>
</comment>
<comment type="cofactor">
    <cofactor evidence="1">
        <name>Mn(2+)</name>
        <dbReference type="ChEBI" id="CHEBI:29035"/>
    </cofactor>
</comment>
<comment type="caution">
    <text evidence="10">The sequence shown here is derived from an EMBL/GenBank/DDBJ whole genome shotgun (WGS) entry which is preliminary data.</text>
</comment>
<dbReference type="GO" id="GO:0006164">
    <property type="term" value="P:purine nucleotide biosynthetic process"/>
    <property type="evidence" value="ECO:0007669"/>
    <property type="project" value="UniProtKB-KW"/>
</dbReference>
<dbReference type="InterPro" id="IPR011761">
    <property type="entry name" value="ATP-grasp"/>
</dbReference>
<dbReference type="AlphaFoldDB" id="A0A0R2C8Y6"/>
<evidence type="ECO:0000313" key="10">
    <source>
        <dbReference type="EMBL" id="KRM87834.1"/>
    </source>
</evidence>
<dbReference type="PROSITE" id="PS50975">
    <property type="entry name" value="ATP_GRASP"/>
    <property type="match status" value="1"/>
</dbReference>
<dbReference type="GO" id="GO:0005524">
    <property type="term" value="F:ATP binding"/>
    <property type="evidence" value="ECO:0007669"/>
    <property type="project" value="UniProtKB-UniRule"/>
</dbReference>
<protein>
    <submittedName>
        <fullName evidence="10">Phosphoribosylaminoimidazole carboxylase</fullName>
    </submittedName>
</protein>
<dbReference type="InterPro" id="IPR054350">
    <property type="entry name" value="PurT/PurK_preATP-grasp"/>
</dbReference>
<dbReference type="Proteomes" id="UP000051789">
    <property type="component" value="Unassembled WGS sequence"/>
</dbReference>
<dbReference type="STRING" id="1423810.FD19_GL000111"/>
<name>A0A0R2C8Y6_9LACO</name>
<dbReference type="Gene3D" id="3.30.1490.20">
    <property type="entry name" value="ATP-grasp fold, A domain"/>
    <property type="match status" value="1"/>
</dbReference>
<dbReference type="PANTHER" id="PTHR11609">
    <property type="entry name" value="PURINE BIOSYNTHESIS PROTEIN 6/7, PUR6/7"/>
    <property type="match status" value="1"/>
</dbReference>
<evidence type="ECO:0000256" key="5">
    <source>
        <dbReference type="ARBA" id="ARBA00022840"/>
    </source>
</evidence>
<dbReference type="PATRIC" id="fig|1423810.4.peg.112"/>
<comment type="cofactor">
    <cofactor evidence="2">
        <name>Mg(2+)</name>
        <dbReference type="ChEBI" id="CHEBI:18420"/>
    </cofactor>
</comment>
<keyword evidence="3 8" id="KW-0547">Nucleotide-binding</keyword>
<dbReference type="PANTHER" id="PTHR11609:SF5">
    <property type="entry name" value="PHOSPHORIBOSYLAMINOIMIDAZOLE CARBOXYLASE"/>
    <property type="match status" value="1"/>
</dbReference>
<gene>
    <name evidence="10" type="ORF">FD19_GL000111</name>
</gene>
<keyword evidence="6" id="KW-0464">Manganese</keyword>
<proteinExistence type="predicted"/>
<evidence type="ECO:0000256" key="8">
    <source>
        <dbReference type="PROSITE-ProRule" id="PRU00409"/>
    </source>
</evidence>
<keyword evidence="5 8" id="KW-0067">ATP-binding</keyword>
<dbReference type="Gene3D" id="3.30.470.20">
    <property type="entry name" value="ATP-grasp fold, B domain"/>
    <property type="match status" value="1"/>
</dbReference>
<keyword evidence="4" id="KW-0658">Purine biosynthesis</keyword>
<accession>A0A0R2C8Y6</accession>
<evidence type="ECO:0000259" key="9">
    <source>
        <dbReference type="PROSITE" id="PS50975"/>
    </source>
</evidence>
<feature type="domain" description="ATP-grasp" evidence="9">
    <location>
        <begin position="115"/>
        <end position="300"/>
    </location>
</feature>
<dbReference type="SUPFAM" id="SSF52440">
    <property type="entry name" value="PreATP-grasp domain"/>
    <property type="match status" value="1"/>
</dbReference>
<dbReference type="EMBL" id="AYZK01000001">
    <property type="protein sequence ID" value="KRM87834.1"/>
    <property type="molecule type" value="Genomic_DNA"/>
</dbReference>
<dbReference type="InterPro" id="IPR003135">
    <property type="entry name" value="ATP-grasp_carboxylate-amine"/>
</dbReference>
<sequence length="377" mass="41010">MLVMSNFIEPGATVGIIGGGAAALQLVRAAHDLGMHAAVLARTNGDVALTEAEFPLVGRSTDVDALEQLRDLSAVITYIDESVADATTLDDLVPAEKIPGGTDFLAMAQDRYLEKVFLEDLNMNVLPYAQVVTADDIDKAVNAVGFPSILKPIQKGIGQDQQLALTNDADIWRAKGLLEKRPYIVEAWLDHPREFAITAIRTADGMQVLPAVENKVAHHELQYTILPAQVDSAVAEEMERITRKVGEQITQVGLFTVEFFLTSEGTLYVKRLSPGPHQSADVYTSATTSSQYTLHMRAVCGWPVAEVRVMDGAVMKPLRPEQLGAVSVQIQIKPDWHWRFFPEGSPVFGELTVLGAPTKVIEQLNATGDLALDLNAD</sequence>
<evidence type="ECO:0000256" key="4">
    <source>
        <dbReference type="ARBA" id="ARBA00022755"/>
    </source>
</evidence>
<dbReference type="InterPro" id="IPR016185">
    <property type="entry name" value="PreATP-grasp_dom_sf"/>
</dbReference>
<evidence type="ECO:0000256" key="6">
    <source>
        <dbReference type="ARBA" id="ARBA00023211"/>
    </source>
</evidence>
<dbReference type="Pfam" id="PF02222">
    <property type="entry name" value="ATP-grasp"/>
    <property type="match status" value="1"/>
</dbReference>
<dbReference type="SUPFAM" id="SSF56059">
    <property type="entry name" value="Glutathione synthetase ATP-binding domain-like"/>
    <property type="match status" value="1"/>
</dbReference>
<evidence type="ECO:0000256" key="7">
    <source>
        <dbReference type="ARBA" id="ARBA00025704"/>
    </source>
</evidence>
<dbReference type="InterPro" id="IPR013815">
    <property type="entry name" value="ATP_grasp_subdomain_1"/>
</dbReference>
<evidence type="ECO:0000313" key="11">
    <source>
        <dbReference type="Proteomes" id="UP000051789"/>
    </source>
</evidence>
<reference evidence="10 11" key="1">
    <citation type="journal article" date="2015" name="Genome Announc.">
        <title>Expanding the biotechnology potential of lactobacilli through comparative genomics of 213 strains and associated genera.</title>
        <authorList>
            <person name="Sun Z."/>
            <person name="Harris H.M."/>
            <person name="McCann A."/>
            <person name="Guo C."/>
            <person name="Argimon S."/>
            <person name="Zhang W."/>
            <person name="Yang X."/>
            <person name="Jeffery I.B."/>
            <person name="Cooney J.C."/>
            <person name="Kagawa T.F."/>
            <person name="Liu W."/>
            <person name="Song Y."/>
            <person name="Salvetti E."/>
            <person name="Wrobel A."/>
            <person name="Rasinkangas P."/>
            <person name="Parkhill J."/>
            <person name="Rea M.C."/>
            <person name="O'Sullivan O."/>
            <person name="Ritari J."/>
            <person name="Douillard F.P."/>
            <person name="Paul Ross R."/>
            <person name="Yang R."/>
            <person name="Briner A.E."/>
            <person name="Felis G.E."/>
            <person name="de Vos W.M."/>
            <person name="Barrangou R."/>
            <person name="Klaenhammer T.R."/>
            <person name="Caufield P.W."/>
            <person name="Cui Y."/>
            <person name="Zhang H."/>
            <person name="O'Toole P.W."/>
        </authorList>
    </citation>
    <scope>NUCLEOTIDE SEQUENCE [LARGE SCALE GENOMIC DNA]</scope>
    <source>
        <strain evidence="10 11">DSM 22698</strain>
    </source>
</reference>
<dbReference type="GO" id="GO:0005829">
    <property type="term" value="C:cytosol"/>
    <property type="evidence" value="ECO:0007669"/>
    <property type="project" value="TreeGrafter"/>
</dbReference>
<organism evidence="10 11">
    <name type="scientific">Lacticaseibacillus thailandensis DSM 22698 = JCM 13996</name>
    <dbReference type="NCBI Taxonomy" id="1423810"/>
    <lineage>
        <taxon>Bacteria</taxon>
        <taxon>Bacillati</taxon>
        <taxon>Bacillota</taxon>
        <taxon>Bacilli</taxon>
        <taxon>Lactobacillales</taxon>
        <taxon>Lactobacillaceae</taxon>
        <taxon>Lacticaseibacillus</taxon>
    </lineage>
</organism>
<dbReference type="Gene3D" id="3.40.50.20">
    <property type="match status" value="1"/>
</dbReference>